<dbReference type="Proteomes" id="UP000799766">
    <property type="component" value="Unassembled WGS sequence"/>
</dbReference>
<organism evidence="1 2">
    <name type="scientific">Lineolata rhizophorae</name>
    <dbReference type="NCBI Taxonomy" id="578093"/>
    <lineage>
        <taxon>Eukaryota</taxon>
        <taxon>Fungi</taxon>
        <taxon>Dikarya</taxon>
        <taxon>Ascomycota</taxon>
        <taxon>Pezizomycotina</taxon>
        <taxon>Dothideomycetes</taxon>
        <taxon>Dothideomycetes incertae sedis</taxon>
        <taxon>Lineolatales</taxon>
        <taxon>Lineolataceae</taxon>
        <taxon>Lineolata</taxon>
    </lineage>
</organism>
<dbReference type="EMBL" id="MU001695">
    <property type="protein sequence ID" value="KAF2453785.1"/>
    <property type="molecule type" value="Genomic_DNA"/>
</dbReference>
<evidence type="ECO:0000313" key="1">
    <source>
        <dbReference type="EMBL" id="KAF2453785.1"/>
    </source>
</evidence>
<sequence length="149" mass="16837">MSFSAIFPPLLYATTGQQSLPKLVSGVRTSENTGRLLVRAEIHTRGSTIYEIATGRQPFCEKPEEQEREVEQLIKEGKHPDVSKLPLGDVIAKCWKRDGFFNSAADVAEEMTRSTARPVMKFFQRRTGGSRRPDLVYESKIYLFNALNV</sequence>
<dbReference type="Gene3D" id="1.10.510.10">
    <property type="entry name" value="Transferase(Phosphotransferase) domain 1"/>
    <property type="match status" value="1"/>
</dbReference>
<gene>
    <name evidence="1" type="ORF">BDY21DRAFT_366776</name>
</gene>
<protein>
    <recommendedName>
        <fullName evidence="3">Protein kinase domain-containing protein</fullName>
    </recommendedName>
</protein>
<name>A0A6A6NPS2_9PEZI</name>
<reference evidence="1" key="1">
    <citation type="journal article" date="2020" name="Stud. Mycol.">
        <title>101 Dothideomycetes genomes: a test case for predicting lifestyles and emergence of pathogens.</title>
        <authorList>
            <person name="Haridas S."/>
            <person name="Albert R."/>
            <person name="Binder M."/>
            <person name="Bloem J."/>
            <person name="Labutti K."/>
            <person name="Salamov A."/>
            <person name="Andreopoulos B."/>
            <person name="Baker S."/>
            <person name="Barry K."/>
            <person name="Bills G."/>
            <person name="Bluhm B."/>
            <person name="Cannon C."/>
            <person name="Castanera R."/>
            <person name="Culley D."/>
            <person name="Daum C."/>
            <person name="Ezra D."/>
            <person name="Gonzalez J."/>
            <person name="Henrissat B."/>
            <person name="Kuo A."/>
            <person name="Liang C."/>
            <person name="Lipzen A."/>
            <person name="Lutzoni F."/>
            <person name="Magnuson J."/>
            <person name="Mondo S."/>
            <person name="Nolan M."/>
            <person name="Ohm R."/>
            <person name="Pangilinan J."/>
            <person name="Park H.-J."/>
            <person name="Ramirez L."/>
            <person name="Alfaro M."/>
            <person name="Sun H."/>
            <person name="Tritt A."/>
            <person name="Yoshinaga Y."/>
            <person name="Zwiers L.-H."/>
            <person name="Turgeon B."/>
            <person name="Goodwin S."/>
            <person name="Spatafora J."/>
            <person name="Crous P."/>
            <person name="Grigoriev I."/>
        </authorList>
    </citation>
    <scope>NUCLEOTIDE SEQUENCE</scope>
    <source>
        <strain evidence="1">ATCC 16933</strain>
    </source>
</reference>
<evidence type="ECO:0008006" key="3">
    <source>
        <dbReference type="Google" id="ProtNLM"/>
    </source>
</evidence>
<accession>A0A6A6NPS2</accession>
<dbReference type="AlphaFoldDB" id="A0A6A6NPS2"/>
<dbReference type="OrthoDB" id="1668230at2759"/>
<evidence type="ECO:0000313" key="2">
    <source>
        <dbReference type="Proteomes" id="UP000799766"/>
    </source>
</evidence>
<proteinExistence type="predicted"/>
<keyword evidence="2" id="KW-1185">Reference proteome</keyword>